<dbReference type="InterPro" id="IPR015797">
    <property type="entry name" value="NUDIX_hydrolase-like_dom_sf"/>
</dbReference>
<organism evidence="4 5">
    <name type="scientific">Parachaetomium inaequale</name>
    <dbReference type="NCBI Taxonomy" id="2588326"/>
    <lineage>
        <taxon>Eukaryota</taxon>
        <taxon>Fungi</taxon>
        <taxon>Dikarya</taxon>
        <taxon>Ascomycota</taxon>
        <taxon>Pezizomycotina</taxon>
        <taxon>Sordariomycetes</taxon>
        <taxon>Sordariomycetidae</taxon>
        <taxon>Sordariales</taxon>
        <taxon>Chaetomiaceae</taxon>
        <taxon>Parachaetomium</taxon>
    </lineage>
</organism>
<reference evidence="5" key="1">
    <citation type="journal article" date="2023" name="Mol. Phylogenet. Evol.">
        <title>Genome-scale phylogeny and comparative genomics of the fungal order Sordariales.</title>
        <authorList>
            <person name="Hensen N."/>
            <person name="Bonometti L."/>
            <person name="Westerberg I."/>
            <person name="Brannstrom I.O."/>
            <person name="Guillou S."/>
            <person name="Cros-Aarteil S."/>
            <person name="Calhoun S."/>
            <person name="Haridas S."/>
            <person name="Kuo A."/>
            <person name="Mondo S."/>
            <person name="Pangilinan J."/>
            <person name="Riley R."/>
            <person name="LaButti K."/>
            <person name="Andreopoulos B."/>
            <person name="Lipzen A."/>
            <person name="Chen C."/>
            <person name="Yan M."/>
            <person name="Daum C."/>
            <person name="Ng V."/>
            <person name="Clum A."/>
            <person name="Steindorff A."/>
            <person name="Ohm R.A."/>
            <person name="Martin F."/>
            <person name="Silar P."/>
            <person name="Natvig D.O."/>
            <person name="Lalanne C."/>
            <person name="Gautier V."/>
            <person name="Ament-Velasquez S.L."/>
            <person name="Kruys A."/>
            <person name="Hutchinson M.I."/>
            <person name="Powell A.J."/>
            <person name="Barry K."/>
            <person name="Miller A.N."/>
            <person name="Grigoriev I.V."/>
            <person name="Debuchy R."/>
            <person name="Gladieux P."/>
            <person name="Hiltunen Thoren M."/>
            <person name="Johannesson H."/>
        </authorList>
    </citation>
    <scope>NUCLEOTIDE SEQUENCE [LARGE SCALE GENOMIC DNA]</scope>
    <source>
        <strain evidence="5">CBS 284.82</strain>
    </source>
</reference>
<dbReference type="GO" id="GO:0006167">
    <property type="term" value="P:AMP biosynthetic process"/>
    <property type="evidence" value="ECO:0007669"/>
    <property type="project" value="TreeGrafter"/>
</dbReference>
<keyword evidence="1" id="KW-0378">Hydrolase</keyword>
<comment type="caution">
    <text evidence="4">The sequence shown here is derived from an EMBL/GenBank/DDBJ whole genome shotgun (WGS) entry which is preliminary data.</text>
</comment>
<protein>
    <recommendedName>
        <fullName evidence="3">Nudix hydrolase domain-containing protein</fullName>
    </recommendedName>
</protein>
<evidence type="ECO:0000256" key="1">
    <source>
        <dbReference type="ARBA" id="ARBA00022801"/>
    </source>
</evidence>
<gene>
    <name evidence="4" type="ORF">C8A01DRAFT_14226</name>
</gene>
<dbReference type="PANTHER" id="PTHR21340">
    <property type="entry name" value="DIADENOSINE 5,5-P1,P4-TETRAPHOSPHATE PYROPHOSPHOHYDROLASE MUTT"/>
    <property type="match status" value="1"/>
</dbReference>
<feature type="domain" description="Nudix hydrolase" evidence="3">
    <location>
        <begin position="33"/>
        <end position="199"/>
    </location>
</feature>
<dbReference type="GO" id="GO:0004081">
    <property type="term" value="F:bis(5'-nucleosyl)-tetraphosphatase (asymmetrical) activity"/>
    <property type="evidence" value="ECO:0007669"/>
    <property type="project" value="TreeGrafter"/>
</dbReference>
<dbReference type="Gene3D" id="3.90.79.10">
    <property type="entry name" value="Nucleoside Triphosphate Pyrophosphohydrolase"/>
    <property type="match status" value="1"/>
</dbReference>
<name>A0AAN6SU49_9PEZI</name>
<dbReference type="InterPro" id="IPR051325">
    <property type="entry name" value="Nudix_hydrolase_domain"/>
</dbReference>
<dbReference type="PROSITE" id="PS51462">
    <property type="entry name" value="NUDIX"/>
    <property type="match status" value="1"/>
</dbReference>
<dbReference type="Proteomes" id="UP001303115">
    <property type="component" value="Unassembled WGS sequence"/>
</dbReference>
<accession>A0AAN6SU49</accession>
<evidence type="ECO:0000313" key="5">
    <source>
        <dbReference type="Proteomes" id="UP001303115"/>
    </source>
</evidence>
<evidence type="ECO:0000259" key="3">
    <source>
        <dbReference type="PROSITE" id="PS51462"/>
    </source>
</evidence>
<dbReference type="PROSITE" id="PS00893">
    <property type="entry name" value="NUDIX_BOX"/>
    <property type="match status" value="1"/>
</dbReference>
<evidence type="ECO:0000256" key="2">
    <source>
        <dbReference type="SAM" id="MobiDB-lite"/>
    </source>
</evidence>
<dbReference type="Pfam" id="PF00293">
    <property type="entry name" value="NUDIX"/>
    <property type="match status" value="1"/>
</dbReference>
<dbReference type="InterPro" id="IPR020084">
    <property type="entry name" value="NUDIX_hydrolase_CS"/>
</dbReference>
<dbReference type="InterPro" id="IPR000086">
    <property type="entry name" value="NUDIX_hydrolase_dom"/>
</dbReference>
<dbReference type="AlphaFoldDB" id="A0AAN6SU49"/>
<proteinExistence type="predicted"/>
<dbReference type="GO" id="GO:0006754">
    <property type="term" value="P:ATP biosynthetic process"/>
    <property type="evidence" value="ECO:0007669"/>
    <property type="project" value="TreeGrafter"/>
</dbReference>
<evidence type="ECO:0000313" key="4">
    <source>
        <dbReference type="EMBL" id="KAK4042158.1"/>
    </source>
</evidence>
<sequence length="209" mass="23229">MARQEPRPGSDESELRLWLDEVDKSMGFRPARALGMSCGTVTIDPRLAMVLVIWNNRLKLYQLPKGRRNLDESMLAAALRETYEETGLHVTPIQLDVATRATPPKTELSDTSTKPPNITEGHPSNEFVGACFYPDPQSETEALKSVYFFAASAECTATPDSGTQEEWEKLDAKWIPLAEVSSTLRFEAEIQAVMQTVEDMKKSGYTIGA</sequence>
<keyword evidence="5" id="KW-1185">Reference proteome</keyword>
<dbReference type="PANTHER" id="PTHR21340:SF0">
    <property type="entry name" value="BIS(5'-NUCLEOSYL)-TETRAPHOSPHATASE [ASYMMETRICAL]"/>
    <property type="match status" value="1"/>
</dbReference>
<dbReference type="EMBL" id="MU854345">
    <property type="protein sequence ID" value="KAK4042158.1"/>
    <property type="molecule type" value="Genomic_DNA"/>
</dbReference>
<feature type="region of interest" description="Disordered" evidence="2">
    <location>
        <begin position="98"/>
        <end position="121"/>
    </location>
</feature>
<dbReference type="SUPFAM" id="SSF55811">
    <property type="entry name" value="Nudix"/>
    <property type="match status" value="1"/>
</dbReference>